<dbReference type="PATRIC" id="fig|1200352.3.peg.199"/>
<evidence type="ECO:0000313" key="5">
    <source>
        <dbReference type="Proteomes" id="UP000014809"/>
    </source>
</evidence>
<feature type="chain" id="PRO_5039394707" description="DUF732 domain-containing protein" evidence="2">
    <location>
        <begin position="24"/>
        <end position="169"/>
    </location>
</feature>
<organism evidence="4 5">
    <name type="scientific">Corynebacterium terpenotabidum Y-11</name>
    <dbReference type="NCBI Taxonomy" id="1200352"/>
    <lineage>
        <taxon>Bacteria</taxon>
        <taxon>Bacillati</taxon>
        <taxon>Actinomycetota</taxon>
        <taxon>Actinomycetes</taxon>
        <taxon>Mycobacteriales</taxon>
        <taxon>Corynebacteriaceae</taxon>
        <taxon>Corynebacterium</taxon>
    </lineage>
</organism>
<dbReference type="STRING" id="1200352.A606_01005"/>
<sequence length="169" mass="17031">MLMRTRSLTVLALAVCTAGVLTACGDNSSTAESDGTASSSPTVVVPANPTTSGKVETTTPSPHSNTGESIGDGAITEVSDLPSASAVRSASDDAFLAQLADEGIDVSDQILQDQVIAAAHEQCTANEEGRDSFSVPAVAGQLQALGVTDKDPETTAAAIKTAAEDNYCS</sequence>
<keyword evidence="5" id="KW-1185">Reference proteome</keyword>
<dbReference type="Pfam" id="PF05305">
    <property type="entry name" value="DUF732"/>
    <property type="match status" value="1"/>
</dbReference>
<dbReference type="KEGG" id="cter:A606_01005"/>
<evidence type="ECO:0000256" key="2">
    <source>
        <dbReference type="SAM" id="SignalP"/>
    </source>
</evidence>
<dbReference type="EMBL" id="CP003696">
    <property type="protein sequence ID" value="AGP29856.1"/>
    <property type="molecule type" value="Genomic_DNA"/>
</dbReference>
<evidence type="ECO:0000256" key="1">
    <source>
        <dbReference type="SAM" id="MobiDB-lite"/>
    </source>
</evidence>
<dbReference type="InterPro" id="IPR007969">
    <property type="entry name" value="DUF732"/>
</dbReference>
<feature type="domain" description="DUF732" evidence="3">
    <location>
        <begin position="92"/>
        <end position="168"/>
    </location>
</feature>
<dbReference type="AlphaFoldDB" id="S4XB74"/>
<dbReference type="Proteomes" id="UP000014809">
    <property type="component" value="Chromosome"/>
</dbReference>
<gene>
    <name evidence="4" type="ORF">A606_01005</name>
</gene>
<feature type="signal peptide" evidence="2">
    <location>
        <begin position="1"/>
        <end position="23"/>
    </location>
</feature>
<reference evidence="4 5" key="1">
    <citation type="submission" date="2012-06" db="EMBL/GenBank/DDBJ databases">
        <title>Complete genome sequence of Corynebacterium terpenotabidum Y-11 (=DSM 44721).</title>
        <authorList>
            <person name="Ruckert C."/>
            <person name="Albersmeier A."/>
            <person name="Al-Dilaimi A."/>
            <person name="Szczepanowski R."/>
            <person name="Kalinowski J."/>
        </authorList>
    </citation>
    <scope>NUCLEOTIDE SEQUENCE [LARGE SCALE GENOMIC DNA]</scope>
    <source>
        <strain evidence="4 5">Y-11</strain>
    </source>
</reference>
<name>S4XB74_9CORY</name>
<accession>S4XB74</accession>
<dbReference type="PROSITE" id="PS51257">
    <property type="entry name" value="PROKAR_LIPOPROTEIN"/>
    <property type="match status" value="1"/>
</dbReference>
<feature type="region of interest" description="Disordered" evidence="1">
    <location>
        <begin position="27"/>
        <end position="78"/>
    </location>
</feature>
<evidence type="ECO:0000313" key="4">
    <source>
        <dbReference type="EMBL" id="AGP29856.1"/>
    </source>
</evidence>
<dbReference type="RefSeq" id="WP_020440221.1">
    <property type="nucleotide sequence ID" value="NC_021663.1"/>
</dbReference>
<proteinExistence type="predicted"/>
<protein>
    <recommendedName>
        <fullName evidence="3">DUF732 domain-containing protein</fullName>
    </recommendedName>
</protein>
<keyword evidence="2" id="KW-0732">Signal</keyword>
<evidence type="ECO:0000259" key="3">
    <source>
        <dbReference type="Pfam" id="PF05305"/>
    </source>
</evidence>
<feature type="compositionally biased region" description="Polar residues" evidence="1">
    <location>
        <begin position="27"/>
        <end position="68"/>
    </location>
</feature>
<dbReference type="HOGENOM" id="CLU_122752_0_0_11"/>
<dbReference type="OrthoDB" id="4428036at2"/>